<reference evidence="2 3" key="1">
    <citation type="submission" date="2012-02" db="EMBL/GenBank/DDBJ databases">
        <title>Whole genome shotgun sequence of Mobilicoccus pelagius NBRC 104925.</title>
        <authorList>
            <person name="Yoshida Y."/>
            <person name="Hosoyama A."/>
            <person name="Tsuchikane K."/>
            <person name="Katsumata H."/>
            <person name="Yamazaki S."/>
            <person name="Fujita N."/>
        </authorList>
    </citation>
    <scope>NUCLEOTIDE SEQUENCE [LARGE SCALE GENOMIC DNA]</scope>
    <source>
        <strain evidence="2 3">NBRC 104925</strain>
    </source>
</reference>
<comment type="caution">
    <text evidence="2">The sequence shown here is derived from an EMBL/GenBank/DDBJ whole genome shotgun (WGS) entry which is preliminary data.</text>
</comment>
<dbReference type="Proteomes" id="UP000004367">
    <property type="component" value="Unassembled WGS sequence"/>
</dbReference>
<name>H5UNC1_9MICO</name>
<dbReference type="AlphaFoldDB" id="H5UNC1"/>
<accession>H5UNC1</accession>
<keyword evidence="3" id="KW-1185">Reference proteome</keyword>
<feature type="compositionally biased region" description="Low complexity" evidence="1">
    <location>
        <begin position="81"/>
        <end position="169"/>
    </location>
</feature>
<organism evidence="2 3">
    <name type="scientific">Mobilicoccus pelagius NBRC 104925</name>
    <dbReference type="NCBI Taxonomy" id="1089455"/>
    <lineage>
        <taxon>Bacteria</taxon>
        <taxon>Bacillati</taxon>
        <taxon>Actinomycetota</taxon>
        <taxon>Actinomycetes</taxon>
        <taxon>Micrococcales</taxon>
        <taxon>Dermatophilaceae</taxon>
        <taxon>Mobilicoccus</taxon>
    </lineage>
</organism>
<proteinExistence type="predicted"/>
<evidence type="ECO:0000313" key="3">
    <source>
        <dbReference type="Proteomes" id="UP000004367"/>
    </source>
</evidence>
<evidence type="ECO:0000256" key="1">
    <source>
        <dbReference type="SAM" id="MobiDB-lite"/>
    </source>
</evidence>
<feature type="compositionally biased region" description="Low complexity" evidence="1">
    <location>
        <begin position="35"/>
        <end position="45"/>
    </location>
</feature>
<feature type="compositionally biased region" description="Low complexity" evidence="1">
    <location>
        <begin position="58"/>
        <end position="67"/>
    </location>
</feature>
<protein>
    <submittedName>
        <fullName evidence="2">Uncharacterized protein</fullName>
    </submittedName>
</protein>
<dbReference type="EMBL" id="BAFE01000007">
    <property type="protein sequence ID" value="GAB47229.1"/>
    <property type="molecule type" value="Genomic_DNA"/>
</dbReference>
<feature type="region of interest" description="Disordered" evidence="1">
    <location>
        <begin position="35"/>
        <end position="169"/>
    </location>
</feature>
<gene>
    <name evidence="2" type="ORF">MOPEL_007_00455</name>
</gene>
<evidence type="ECO:0000313" key="2">
    <source>
        <dbReference type="EMBL" id="GAB47229.1"/>
    </source>
</evidence>
<sequence length="169" mass="16920">MLGFGGGALIASISFELFEEGLRHGGLVPVAICLPSAPSSTSRRTPSPRRRGTVNPVTTCAATTASTRRLPRSRPCRDVAASRAAPPSPSARSSTASPNRPSSASVSPPAGSASRCSSRSSCPTSPRPSARRPTCAGSAEAASSSSPCGAGSPPSAASRVRRTTSSPTS</sequence>